<dbReference type="Proteomes" id="UP001501565">
    <property type="component" value="Unassembled WGS sequence"/>
</dbReference>
<dbReference type="Pfam" id="PF09346">
    <property type="entry name" value="SMI1_KNR4"/>
    <property type="match status" value="1"/>
</dbReference>
<dbReference type="Gene3D" id="3.40.1580.10">
    <property type="entry name" value="SMI1/KNR4-like"/>
    <property type="match status" value="1"/>
</dbReference>
<name>A0ABP7N2R9_9GAMM</name>
<keyword evidence="3" id="KW-1185">Reference proteome</keyword>
<feature type="domain" description="Knr4/Smi1-like" evidence="1">
    <location>
        <begin position="25"/>
        <end position="146"/>
    </location>
</feature>
<reference evidence="3" key="1">
    <citation type="journal article" date="2019" name="Int. J. Syst. Evol. Microbiol.">
        <title>The Global Catalogue of Microorganisms (GCM) 10K type strain sequencing project: providing services to taxonomists for standard genome sequencing and annotation.</title>
        <authorList>
            <consortium name="The Broad Institute Genomics Platform"/>
            <consortium name="The Broad Institute Genome Sequencing Center for Infectious Disease"/>
            <person name="Wu L."/>
            <person name="Ma J."/>
        </authorList>
    </citation>
    <scope>NUCLEOTIDE SEQUENCE [LARGE SCALE GENOMIC DNA]</scope>
    <source>
        <strain evidence="3">JCM 17551</strain>
    </source>
</reference>
<dbReference type="SUPFAM" id="SSF160631">
    <property type="entry name" value="SMI1/KNR4-like"/>
    <property type="match status" value="1"/>
</dbReference>
<gene>
    <name evidence="2" type="ORF">GCM10022277_35010</name>
</gene>
<dbReference type="InterPro" id="IPR037883">
    <property type="entry name" value="Knr4/Smi1-like_sf"/>
</dbReference>
<evidence type="ECO:0000259" key="1">
    <source>
        <dbReference type="Pfam" id="PF09346"/>
    </source>
</evidence>
<proteinExistence type="predicted"/>
<comment type="caution">
    <text evidence="2">The sequence shown here is derived from an EMBL/GenBank/DDBJ whole genome shotgun (WGS) entry which is preliminary data.</text>
</comment>
<sequence length="204" mass="23161">MNLEESITLIKSFITTDFKLAEGIDIAERQALENEKGISFPPELKAYIETVCPNLNLAIESVGPPVELLSRDKMSWTLPGYNFNPETNEKIENWDDDWFLIGHEGADPIIVSLKDQGPNSPVYSAIHGTGVWEFCPIADSIGEFLACAFAVEHALNFPGIDQPMDDDFNLLEIPAQWLFPFIKKYAEPYYDEWVGVFENYLDEY</sequence>
<evidence type="ECO:0000313" key="2">
    <source>
        <dbReference type="EMBL" id="GAA3935492.1"/>
    </source>
</evidence>
<evidence type="ECO:0000313" key="3">
    <source>
        <dbReference type="Proteomes" id="UP001501565"/>
    </source>
</evidence>
<dbReference type="RefSeq" id="WP_344799898.1">
    <property type="nucleotide sequence ID" value="NZ_BAABBN010000012.1"/>
</dbReference>
<protein>
    <recommendedName>
        <fullName evidence="1">Knr4/Smi1-like domain-containing protein</fullName>
    </recommendedName>
</protein>
<organism evidence="2 3">
    <name type="scientific">Litoribacillus peritrichatus</name>
    <dbReference type="NCBI Taxonomy" id="718191"/>
    <lineage>
        <taxon>Bacteria</taxon>
        <taxon>Pseudomonadati</taxon>
        <taxon>Pseudomonadota</taxon>
        <taxon>Gammaproteobacteria</taxon>
        <taxon>Oceanospirillales</taxon>
        <taxon>Oceanospirillaceae</taxon>
        <taxon>Litoribacillus</taxon>
    </lineage>
</organism>
<accession>A0ABP7N2R9</accession>
<dbReference type="EMBL" id="BAABBN010000012">
    <property type="protein sequence ID" value="GAA3935492.1"/>
    <property type="molecule type" value="Genomic_DNA"/>
</dbReference>
<dbReference type="InterPro" id="IPR018958">
    <property type="entry name" value="Knr4/Smi1-like_dom"/>
</dbReference>